<name>A0AA42VAS2_AERCA</name>
<dbReference type="EMBL" id="JAOCFT010000001">
    <property type="protein sequence ID" value="MDH1897730.1"/>
    <property type="molecule type" value="Genomic_DNA"/>
</dbReference>
<evidence type="ECO:0000313" key="1">
    <source>
        <dbReference type="EMBL" id="MDH1897730.1"/>
    </source>
</evidence>
<dbReference type="Proteomes" id="UP001160758">
    <property type="component" value="Unassembled WGS sequence"/>
</dbReference>
<gene>
    <name evidence="1" type="ORF">N5I07_09140</name>
</gene>
<organism evidence="1 2">
    <name type="scientific">Aeromonas caviae</name>
    <name type="common">Aeromonas punctata</name>
    <dbReference type="NCBI Taxonomy" id="648"/>
    <lineage>
        <taxon>Bacteria</taxon>
        <taxon>Pseudomonadati</taxon>
        <taxon>Pseudomonadota</taxon>
        <taxon>Gammaproteobacteria</taxon>
        <taxon>Aeromonadales</taxon>
        <taxon>Aeromonadaceae</taxon>
        <taxon>Aeromonas</taxon>
    </lineage>
</organism>
<reference evidence="1" key="1">
    <citation type="submission" date="2022-09" db="EMBL/GenBank/DDBJ databases">
        <title>Intensive care unit water sources are persistently colonized with multi-drug resistant bacteria and are the site of extensive horizontal gene transfer of antibiotic resistance genes.</title>
        <authorList>
            <person name="Diorio-Toth L."/>
        </authorList>
    </citation>
    <scope>NUCLEOTIDE SEQUENCE</scope>
    <source>
        <strain evidence="1">GD03796</strain>
    </source>
</reference>
<proteinExistence type="predicted"/>
<accession>A0AA42VAS2</accession>
<dbReference type="AlphaFoldDB" id="A0AA42VAS2"/>
<comment type="caution">
    <text evidence="1">The sequence shown here is derived from an EMBL/GenBank/DDBJ whole genome shotgun (WGS) entry which is preliminary data.</text>
</comment>
<evidence type="ECO:0000313" key="2">
    <source>
        <dbReference type="Proteomes" id="UP001160758"/>
    </source>
</evidence>
<sequence>MSLILELLKPCLVDQISWTQSQLIKLPPNDVSFMLDTARTLHVLIVNDKSEFTRRLYAVDQSLTKEFGDLIKPYAFVPYRTELGTVGMMQVNLQSRDGYSSAKRELIEAGTKIYSVTRLIDAYDFSERKDASDIEPISDIEYETVLDLVFSRSIVSNREHPIFQRFAKPTTTINEDGKCSENNNDKGCNAMRPHLADDYVLNIDINLDTINDIM</sequence>
<protein>
    <submittedName>
        <fullName evidence="1">Uncharacterized protein</fullName>
    </submittedName>
</protein>
<dbReference type="RefSeq" id="WP_279981334.1">
    <property type="nucleotide sequence ID" value="NZ_JAOCFT010000001.1"/>
</dbReference>